<sequence length="71" mass="7749">MIYLKDPRMQPLRGNSKNVQQHQQSNSGQTTYGEILSYLLALLISPAKGGGEDEDWATNATQVVSKGADQV</sequence>
<comment type="caution">
    <text evidence="2">The sequence shown here is derived from an EMBL/GenBank/DDBJ whole genome shotgun (WGS) entry which is preliminary data.</text>
</comment>
<reference evidence="2" key="1">
    <citation type="journal article" date="2022" name="Int. J. Mol. Sci.">
        <title>Draft Genome of Tanacetum Coccineum: Genomic Comparison of Closely Related Tanacetum-Family Plants.</title>
        <authorList>
            <person name="Yamashiro T."/>
            <person name="Shiraishi A."/>
            <person name="Nakayama K."/>
            <person name="Satake H."/>
        </authorList>
    </citation>
    <scope>NUCLEOTIDE SEQUENCE</scope>
</reference>
<feature type="compositionally biased region" description="Polar residues" evidence="1">
    <location>
        <begin position="13"/>
        <end position="28"/>
    </location>
</feature>
<accession>A0ABQ4Z014</accession>
<organism evidence="2 3">
    <name type="scientific">Tanacetum coccineum</name>
    <dbReference type="NCBI Taxonomy" id="301880"/>
    <lineage>
        <taxon>Eukaryota</taxon>
        <taxon>Viridiplantae</taxon>
        <taxon>Streptophyta</taxon>
        <taxon>Embryophyta</taxon>
        <taxon>Tracheophyta</taxon>
        <taxon>Spermatophyta</taxon>
        <taxon>Magnoliopsida</taxon>
        <taxon>eudicotyledons</taxon>
        <taxon>Gunneridae</taxon>
        <taxon>Pentapetalae</taxon>
        <taxon>asterids</taxon>
        <taxon>campanulids</taxon>
        <taxon>Asterales</taxon>
        <taxon>Asteraceae</taxon>
        <taxon>Asteroideae</taxon>
        <taxon>Anthemideae</taxon>
        <taxon>Anthemidinae</taxon>
        <taxon>Tanacetum</taxon>
    </lineage>
</organism>
<protein>
    <submittedName>
        <fullName evidence="2">Uncharacterized protein</fullName>
    </submittedName>
</protein>
<dbReference type="Proteomes" id="UP001151760">
    <property type="component" value="Unassembled WGS sequence"/>
</dbReference>
<evidence type="ECO:0000256" key="1">
    <source>
        <dbReference type="SAM" id="MobiDB-lite"/>
    </source>
</evidence>
<evidence type="ECO:0000313" key="3">
    <source>
        <dbReference type="Proteomes" id="UP001151760"/>
    </source>
</evidence>
<dbReference type="EMBL" id="BQNB010010875">
    <property type="protein sequence ID" value="GJS83105.1"/>
    <property type="molecule type" value="Genomic_DNA"/>
</dbReference>
<keyword evidence="3" id="KW-1185">Reference proteome</keyword>
<gene>
    <name evidence="2" type="ORF">Tco_0749646</name>
</gene>
<feature type="region of interest" description="Disordered" evidence="1">
    <location>
        <begin position="1"/>
        <end position="28"/>
    </location>
</feature>
<name>A0ABQ4Z014_9ASTR</name>
<proteinExistence type="predicted"/>
<reference evidence="2" key="2">
    <citation type="submission" date="2022-01" db="EMBL/GenBank/DDBJ databases">
        <authorList>
            <person name="Yamashiro T."/>
            <person name="Shiraishi A."/>
            <person name="Satake H."/>
            <person name="Nakayama K."/>
        </authorList>
    </citation>
    <scope>NUCLEOTIDE SEQUENCE</scope>
</reference>
<evidence type="ECO:0000313" key="2">
    <source>
        <dbReference type="EMBL" id="GJS83105.1"/>
    </source>
</evidence>